<evidence type="ECO:0000256" key="1">
    <source>
        <dbReference type="SAM" id="MobiDB-lite"/>
    </source>
</evidence>
<reference evidence="2" key="1">
    <citation type="submission" date="2019-12" db="EMBL/GenBank/DDBJ databases">
        <title>Genome sequencing and annotation of Brassica cretica.</title>
        <authorList>
            <person name="Studholme D.J."/>
            <person name="Sarris P."/>
        </authorList>
    </citation>
    <scope>NUCLEOTIDE SEQUENCE</scope>
    <source>
        <strain evidence="2">PFS-109/04</strain>
        <tissue evidence="2">Leaf</tissue>
    </source>
</reference>
<dbReference type="Proteomes" id="UP000712600">
    <property type="component" value="Unassembled WGS sequence"/>
</dbReference>
<organism evidence="2 3">
    <name type="scientific">Brassica cretica</name>
    <name type="common">Mustard</name>
    <dbReference type="NCBI Taxonomy" id="69181"/>
    <lineage>
        <taxon>Eukaryota</taxon>
        <taxon>Viridiplantae</taxon>
        <taxon>Streptophyta</taxon>
        <taxon>Embryophyta</taxon>
        <taxon>Tracheophyta</taxon>
        <taxon>Spermatophyta</taxon>
        <taxon>Magnoliopsida</taxon>
        <taxon>eudicotyledons</taxon>
        <taxon>Gunneridae</taxon>
        <taxon>Pentapetalae</taxon>
        <taxon>rosids</taxon>
        <taxon>malvids</taxon>
        <taxon>Brassicales</taxon>
        <taxon>Brassicaceae</taxon>
        <taxon>Brassiceae</taxon>
        <taxon>Brassica</taxon>
    </lineage>
</organism>
<accession>A0A8S9QNH9</accession>
<evidence type="ECO:0000313" key="3">
    <source>
        <dbReference type="Proteomes" id="UP000712600"/>
    </source>
</evidence>
<feature type="region of interest" description="Disordered" evidence="1">
    <location>
        <begin position="254"/>
        <end position="276"/>
    </location>
</feature>
<feature type="region of interest" description="Disordered" evidence="1">
    <location>
        <begin position="85"/>
        <end position="110"/>
    </location>
</feature>
<proteinExistence type="predicted"/>
<feature type="region of interest" description="Disordered" evidence="1">
    <location>
        <begin position="1"/>
        <end position="27"/>
    </location>
</feature>
<evidence type="ECO:0000313" key="2">
    <source>
        <dbReference type="EMBL" id="KAF3541413.1"/>
    </source>
</evidence>
<sequence>MVDLREKAKQTATGTPERTSKVRGWAGPGNGSWLRAGPIMRSNAQVLDLTDHRSLSFGLIELWRSGWFTDVGEKYSGIEFLQTPGRTPDSGAPLGSTPGPTLATIPSSGRNGNLPIRESFHISEYGREGSNLNYVTMTVDEQNQLPEPGHRKRGWYQNRPLEKAKGMAVSMWPDISHLSISKPELINVLRQMGQHVKWPHKTKAPDSFRNLGLWYDFHRDHSHKTEGYVALKIKVNELLKRGDLRDFLSEKAMSHLNKEAPGKPSEAVPASSPRQD</sequence>
<name>A0A8S9QNH9_BRACR</name>
<comment type="caution">
    <text evidence="2">The sequence shown here is derived from an EMBL/GenBank/DDBJ whole genome shotgun (WGS) entry which is preliminary data.</text>
</comment>
<dbReference type="AlphaFoldDB" id="A0A8S9QNH9"/>
<dbReference type="EMBL" id="QGKX02001290">
    <property type="protein sequence ID" value="KAF3541413.1"/>
    <property type="molecule type" value="Genomic_DNA"/>
</dbReference>
<protein>
    <submittedName>
        <fullName evidence="2">Uncharacterized protein</fullName>
    </submittedName>
</protein>
<gene>
    <name evidence="2" type="ORF">F2Q69_00023729</name>
</gene>